<dbReference type="PROSITE" id="PS50013">
    <property type="entry name" value="CHROMO_2"/>
    <property type="match status" value="1"/>
</dbReference>
<keyword evidence="4" id="KW-1185">Reference proteome</keyword>
<protein>
    <submittedName>
        <fullName evidence="5">Chromo domain-containing protein</fullName>
    </submittedName>
</protein>
<comment type="subcellular location">
    <subcellularLocation>
        <location evidence="1">Nucleus</location>
    </subcellularLocation>
</comment>
<dbReference type="SMART" id="SM00298">
    <property type="entry name" value="CHROMO"/>
    <property type="match status" value="2"/>
</dbReference>
<evidence type="ECO:0000259" key="3">
    <source>
        <dbReference type="PROSITE" id="PS50013"/>
    </source>
</evidence>
<dbReference type="InterPro" id="IPR016197">
    <property type="entry name" value="Chromo-like_dom_sf"/>
</dbReference>
<dbReference type="Gene3D" id="2.40.50.40">
    <property type="match status" value="2"/>
</dbReference>
<dbReference type="SUPFAM" id="SSF54160">
    <property type="entry name" value="Chromo domain-like"/>
    <property type="match status" value="2"/>
</dbReference>
<dbReference type="WBParaSite" id="Hba_07587">
    <property type="protein sequence ID" value="Hba_07587"/>
    <property type="gene ID" value="Hba_07587"/>
</dbReference>
<dbReference type="SMART" id="SM00300">
    <property type="entry name" value="ChSh"/>
    <property type="match status" value="1"/>
</dbReference>
<dbReference type="InterPro" id="IPR008251">
    <property type="entry name" value="Chromo_shadow_dom"/>
</dbReference>
<reference evidence="5" key="1">
    <citation type="submission" date="2016-11" db="UniProtKB">
        <authorList>
            <consortium name="WormBaseParasite"/>
        </authorList>
    </citation>
    <scope>IDENTIFICATION</scope>
</reference>
<dbReference type="CDD" id="cd00034">
    <property type="entry name" value="CSD"/>
    <property type="match status" value="1"/>
</dbReference>
<keyword evidence="2" id="KW-0539">Nucleus</keyword>
<name>A0A1I7WQZ8_HETBA</name>
<organism evidence="4 5">
    <name type="scientific">Heterorhabditis bacteriophora</name>
    <name type="common">Entomopathogenic nematode worm</name>
    <dbReference type="NCBI Taxonomy" id="37862"/>
    <lineage>
        <taxon>Eukaryota</taxon>
        <taxon>Metazoa</taxon>
        <taxon>Ecdysozoa</taxon>
        <taxon>Nematoda</taxon>
        <taxon>Chromadorea</taxon>
        <taxon>Rhabditida</taxon>
        <taxon>Rhabditina</taxon>
        <taxon>Rhabditomorpha</taxon>
        <taxon>Strongyloidea</taxon>
        <taxon>Heterorhabditidae</taxon>
        <taxon>Heterorhabditis</taxon>
    </lineage>
</organism>
<accession>A0A1I7WQZ8</accession>
<dbReference type="InterPro" id="IPR023780">
    <property type="entry name" value="Chromo_domain"/>
</dbReference>
<dbReference type="Proteomes" id="UP000095283">
    <property type="component" value="Unplaced"/>
</dbReference>
<dbReference type="InterPro" id="IPR000953">
    <property type="entry name" value="Chromo/chromo_shadow_dom"/>
</dbReference>
<evidence type="ECO:0000256" key="2">
    <source>
        <dbReference type="ARBA" id="ARBA00023242"/>
    </source>
</evidence>
<dbReference type="InterPro" id="IPR023779">
    <property type="entry name" value="Chromodomain_CS"/>
</dbReference>
<feature type="domain" description="Chromo" evidence="3">
    <location>
        <begin position="26"/>
        <end position="85"/>
    </location>
</feature>
<dbReference type="Pfam" id="PF01393">
    <property type="entry name" value="Chromo_shadow"/>
    <property type="match status" value="1"/>
</dbReference>
<dbReference type="AlphaFoldDB" id="A0A1I7WQZ8"/>
<dbReference type="PRINTS" id="PR00504">
    <property type="entry name" value="CHROMODOMAIN"/>
</dbReference>
<evidence type="ECO:0000313" key="5">
    <source>
        <dbReference type="WBParaSite" id="Hba_07587"/>
    </source>
</evidence>
<evidence type="ECO:0000313" key="4">
    <source>
        <dbReference type="Proteomes" id="UP000095283"/>
    </source>
</evidence>
<evidence type="ECO:0000256" key="1">
    <source>
        <dbReference type="ARBA" id="ARBA00004123"/>
    </source>
</evidence>
<dbReference type="PANTHER" id="PTHR22812">
    <property type="entry name" value="CHROMOBOX PROTEIN"/>
    <property type="match status" value="1"/>
</dbReference>
<dbReference type="InterPro" id="IPR017984">
    <property type="entry name" value="Chromo_dom_subgr"/>
</dbReference>
<dbReference type="InterPro" id="IPR051219">
    <property type="entry name" value="Heterochromatin_chromo-domain"/>
</dbReference>
<dbReference type="GO" id="GO:0000792">
    <property type="term" value="C:heterochromatin"/>
    <property type="evidence" value="ECO:0007669"/>
    <property type="project" value="UniProtKB-ARBA"/>
</dbReference>
<dbReference type="Pfam" id="PF00385">
    <property type="entry name" value="Chromo"/>
    <property type="match status" value="1"/>
</dbReference>
<dbReference type="GO" id="GO:0005634">
    <property type="term" value="C:nucleus"/>
    <property type="evidence" value="ECO:0007669"/>
    <property type="project" value="UniProtKB-SubCell"/>
</dbReference>
<dbReference type="PROSITE" id="PS00598">
    <property type="entry name" value="CHROMO_1"/>
    <property type="match status" value="1"/>
</dbReference>
<sequence>MLEVFWYTMSNSKKSKKKEEDAEDVYVVEAVINKRKTKDGKNEFLLKWQGFPLEESTWEPEENVSCPELITEFERKQIKKEKRESQTSSSRNQKEVASIIGVTDVPGELHFLIKWRDDSADLIPAKEANVKLSHNNLMLIVAQNDVIMQYIFCNL</sequence>
<proteinExistence type="predicted"/>